<dbReference type="SUPFAM" id="SSF54001">
    <property type="entry name" value="Cysteine proteinases"/>
    <property type="match status" value="1"/>
</dbReference>
<keyword evidence="7" id="KW-0788">Thiol protease</keyword>
<gene>
    <name evidence="10" type="ORF">LSTR_LSTR001160</name>
</gene>
<name>A0A482X1D2_LAOST</name>
<feature type="domain" description="USP" evidence="9">
    <location>
        <begin position="88"/>
        <end position="677"/>
    </location>
</feature>
<keyword evidence="5" id="KW-0833">Ubl conjugation pathway</keyword>
<dbReference type="InterPro" id="IPR001394">
    <property type="entry name" value="Peptidase_C19_UCH"/>
</dbReference>
<dbReference type="PROSITE" id="PS50235">
    <property type="entry name" value="USP_3"/>
    <property type="match status" value="1"/>
</dbReference>
<comment type="similarity">
    <text evidence="2">Belongs to the peptidase C19 family.</text>
</comment>
<protein>
    <recommendedName>
        <fullName evidence="3">ubiquitinyl hydrolase 1</fullName>
        <ecNumber evidence="3">3.4.19.12</ecNumber>
    </recommendedName>
</protein>
<dbReference type="InterPro" id="IPR038765">
    <property type="entry name" value="Papain-like_cys_pep_sf"/>
</dbReference>
<dbReference type="AlphaFoldDB" id="A0A482X1D2"/>
<evidence type="ECO:0000256" key="1">
    <source>
        <dbReference type="ARBA" id="ARBA00000707"/>
    </source>
</evidence>
<dbReference type="Proteomes" id="UP000291343">
    <property type="component" value="Unassembled WGS sequence"/>
</dbReference>
<dbReference type="PANTHER" id="PTHR21646:SF24">
    <property type="entry name" value="UBIQUITIN CARBOXYL-TERMINAL HYDROLASE"/>
    <property type="match status" value="1"/>
</dbReference>
<keyword evidence="11" id="KW-1185">Reference proteome</keyword>
<evidence type="ECO:0000256" key="8">
    <source>
        <dbReference type="SAM" id="MobiDB-lite"/>
    </source>
</evidence>
<comment type="caution">
    <text evidence="10">The sequence shown here is derived from an EMBL/GenBank/DDBJ whole genome shotgun (WGS) entry which is preliminary data.</text>
</comment>
<dbReference type="InterPro" id="IPR050185">
    <property type="entry name" value="Ub_carboxyl-term_hydrolase"/>
</dbReference>
<dbReference type="InterPro" id="IPR028889">
    <property type="entry name" value="USP"/>
</dbReference>
<evidence type="ECO:0000313" key="11">
    <source>
        <dbReference type="Proteomes" id="UP000291343"/>
    </source>
</evidence>
<dbReference type="PANTHER" id="PTHR21646">
    <property type="entry name" value="UBIQUITIN CARBOXYL-TERMINAL HYDROLASE"/>
    <property type="match status" value="1"/>
</dbReference>
<dbReference type="CDD" id="cd02674">
    <property type="entry name" value="Peptidase_C19R"/>
    <property type="match status" value="1"/>
</dbReference>
<dbReference type="Pfam" id="PF00443">
    <property type="entry name" value="UCH"/>
    <property type="match status" value="1"/>
</dbReference>
<dbReference type="GO" id="GO:0016579">
    <property type="term" value="P:protein deubiquitination"/>
    <property type="evidence" value="ECO:0007669"/>
    <property type="project" value="InterPro"/>
</dbReference>
<sequence length="686" mass="78419">MSISSDNLLDKETKSSVVQDESGAIGGAFNREELYSRLGNTDNENAKIARSARPGNSNYSWSLENGEQNSNQTIRSSNVSFKRGSGLCGLMNPNRICFMNCVVQCLAHCPPLADYFLDDYYLQELNVTNPRGTKGEMARTFGKLLKNMWSGEYKYLLARDFKMHAEKFTNQYDPFQQEFDAQEFLTFVLDNLHEDLNRAKEHKGGITIETEGRPDPELAKETWDVYLKRNDSIIVDLFHGLLRSKLICPNCETVSVKFDPMCFLSLPLPVDKEKVFKILYVPYDQTKNETRFEVKASESSRVQDLLVKLSALIGCETDRLALAAVSNHHIHKFFSKHDSLEVVNVAYRGGLHVYDIPEHHHAPSTVIPVYHWEVKSVDTSVAGNNRMTSFHPCLFGTPSLITLPTTECHYQTIHRLVASKLSRYIRIDNSNINDNNCLRSEDDMDIDSENESDKEPREEAFTLYVVNTKDASSAKKIPNNGQLIKFPEYQGDQCLVLQWTTTSIRKYFKSQTPQQDSSLLTLENKTRKLNLQDCLDIFASTEKLESGNTWNCPSCKKPSVGGTKKFDVWTLPNVLIINLKRFSYIVNRHDKLNKKVDYPLENLKLNDYLVNKNHPSVSYNLIGVINHYGGPSEGHYTAFAKNRVDNEWYCFDDSNIHKLKEKDVVTSTAYVLLYMRNDLMKEENQS</sequence>
<dbReference type="GO" id="GO:0006508">
    <property type="term" value="P:proteolysis"/>
    <property type="evidence" value="ECO:0007669"/>
    <property type="project" value="UniProtKB-KW"/>
</dbReference>
<evidence type="ECO:0000256" key="7">
    <source>
        <dbReference type="ARBA" id="ARBA00022807"/>
    </source>
</evidence>
<proteinExistence type="inferred from homology"/>
<evidence type="ECO:0000256" key="4">
    <source>
        <dbReference type="ARBA" id="ARBA00022670"/>
    </source>
</evidence>
<dbReference type="Gene3D" id="3.90.70.10">
    <property type="entry name" value="Cysteine proteinases"/>
    <property type="match status" value="2"/>
</dbReference>
<evidence type="ECO:0000313" key="10">
    <source>
        <dbReference type="EMBL" id="RZF39639.1"/>
    </source>
</evidence>
<dbReference type="PROSITE" id="PS00973">
    <property type="entry name" value="USP_2"/>
    <property type="match status" value="1"/>
</dbReference>
<dbReference type="OrthoDB" id="265776at2759"/>
<organism evidence="10 11">
    <name type="scientific">Laodelphax striatellus</name>
    <name type="common">Small brown planthopper</name>
    <name type="synonym">Delphax striatella</name>
    <dbReference type="NCBI Taxonomy" id="195883"/>
    <lineage>
        <taxon>Eukaryota</taxon>
        <taxon>Metazoa</taxon>
        <taxon>Ecdysozoa</taxon>
        <taxon>Arthropoda</taxon>
        <taxon>Hexapoda</taxon>
        <taxon>Insecta</taxon>
        <taxon>Pterygota</taxon>
        <taxon>Neoptera</taxon>
        <taxon>Paraneoptera</taxon>
        <taxon>Hemiptera</taxon>
        <taxon>Auchenorrhyncha</taxon>
        <taxon>Fulgoroidea</taxon>
        <taxon>Delphacidae</taxon>
        <taxon>Criomorphinae</taxon>
        <taxon>Laodelphax</taxon>
    </lineage>
</organism>
<dbReference type="InterPro" id="IPR018200">
    <property type="entry name" value="USP_CS"/>
</dbReference>
<dbReference type="SMR" id="A0A482X1D2"/>
<dbReference type="InParanoid" id="A0A482X1D2"/>
<comment type="catalytic activity">
    <reaction evidence="1">
        <text>Thiol-dependent hydrolysis of ester, thioester, amide, peptide and isopeptide bonds formed by the C-terminal Gly of ubiquitin (a 76-residue protein attached to proteins as an intracellular targeting signal).</text>
        <dbReference type="EC" id="3.4.19.12"/>
    </reaction>
</comment>
<evidence type="ECO:0000259" key="9">
    <source>
        <dbReference type="PROSITE" id="PS50235"/>
    </source>
</evidence>
<evidence type="ECO:0000256" key="6">
    <source>
        <dbReference type="ARBA" id="ARBA00022801"/>
    </source>
</evidence>
<keyword evidence="4" id="KW-0645">Protease</keyword>
<dbReference type="EC" id="3.4.19.12" evidence="3"/>
<feature type="region of interest" description="Disordered" evidence="8">
    <location>
        <begin position="1"/>
        <end position="22"/>
    </location>
</feature>
<accession>A0A482X1D2</accession>
<dbReference type="STRING" id="195883.A0A482X1D2"/>
<keyword evidence="6" id="KW-0378">Hydrolase</keyword>
<dbReference type="GO" id="GO:0004843">
    <property type="term" value="F:cysteine-type deubiquitinase activity"/>
    <property type="evidence" value="ECO:0007669"/>
    <property type="project" value="UniProtKB-EC"/>
</dbReference>
<evidence type="ECO:0000256" key="3">
    <source>
        <dbReference type="ARBA" id="ARBA00012759"/>
    </source>
</evidence>
<dbReference type="EMBL" id="QKKF02019844">
    <property type="protein sequence ID" value="RZF39639.1"/>
    <property type="molecule type" value="Genomic_DNA"/>
</dbReference>
<evidence type="ECO:0000256" key="5">
    <source>
        <dbReference type="ARBA" id="ARBA00022786"/>
    </source>
</evidence>
<reference evidence="10 11" key="1">
    <citation type="journal article" date="2017" name="Gigascience">
        <title>Genome sequence of the small brown planthopper, Laodelphax striatellus.</title>
        <authorList>
            <person name="Zhu J."/>
            <person name="Jiang F."/>
            <person name="Wang X."/>
            <person name="Yang P."/>
            <person name="Bao Y."/>
            <person name="Zhao W."/>
            <person name="Wang W."/>
            <person name="Lu H."/>
            <person name="Wang Q."/>
            <person name="Cui N."/>
            <person name="Li J."/>
            <person name="Chen X."/>
            <person name="Luo L."/>
            <person name="Yu J."/>
            <person name="Kang L."/>
            <person name="Cui F."/>
        </authorList>
    </citation>
    <scope>NUCLEOTIDE SEQUENCE [LARGE SCALE GENOMIC DNA]</scope>
    <source>
        <strain evidence="10">Lst14</strain>
    </source>
</reference>
<evidence type="ECO:0000256" key="2">
    <source>
        <dbReference type="ARBA" id="ARBA00009085"/>
    </source>
</evidence>